<dbReference type="FunFam" id="2.10.70.10:FF:000033">
    <property type="entry name" value="Complement receptor type 1"/>
    <property type="match status" value="3"/>
</dbReference>
<name>A0A8D1AKE9_PIG</name>
<comment type="similarity">
    <text evidence="2">Belongs to the receptors of complement activation (RCA) family.</text>
</comment>
<feature type="domain" description="Sushi" evidence="14">
    <location>
        <begin position="101"/>
        <end position="162"/>
    </location>
</feature>
<evidence type="ECO:0000256" key="8">
    <source>
        <dbReference type="ARBA" id="ARBA00022875"/>
    </source>
</evidence>
<feature type="disulfide bond" evidence="12">
    <location>
        <begin position="954"/>
        <end position="997"/>
    </location>
</feature>
<feature type="domain" description="Sushi" evidence="14">
    <location>
        <begin position="234"/>
        <end position="293"/>
    </location>
</feature>
<keyword evidence="13" id="KW-1133">Transmembrane helix</keyword>
<organism evidence="15 16">
    <name type="scientific">Sus scrofa</name>
    <name type="common">Pig</name>
    <dbReference type="NCBI Taxonomy" id="9823"/>
    <lineage>
        <taxon>Eukaryota</taxon>
        <taxon>Metazoa</taxon>
        <taxon>Chordata</taxon>
        <taxon>Craniata</taxon>
        <taxon>Vertebrata</taxon>
        <taxon>Euteleostomi</taxon>
        <taxon>Mammalia</taxon>
        <taxon>Eutheria</taxon>
        <taxon>Laurasiatheria</taxon>
        <taxon>Artiodactyla</taxon>
        <taxon>Suina</taxon>
        <taxon>Suidae</taxon>
        <taxon>Sus</taxon>
    </lineage>
</organism>
<dbReference type="Ensembl" id="ENSSSCT00055023062.1">
    <property type="protein sequence ID" value="ENSSSCP00055018233.1"/>
    <property type="gene ID" value="ENSSSCG00055011664.1"/>
</dbReference>
<sequence>MGSSSLRSPEFRRPPALPVSCCHGALLGILVLLALPAAWGQCQAPRQLPFAMPTKLIDKDEFPIGTSLKYKCRPGYYSRIFSITCQKNSFWSIPEGNCKRKTCGTLAELVNGKMEIDKDMQFGSTVHYFCNDGYRLIGQSSATCVISGNSVIWDNDPPTCESIPCGPPPAIANGDFISSNREYFPYGTVVTYRCNLGDRRMKFELVGSPSIYCTSKDNQVGIWSGPPPQCIIPNICTAPEVENAFRISEKKSLFSLYETVQFTCQPGFIIKGPSTVHCHAQNKWGPELPSCSRRTSHACVCVCFFFLAKSCADFLDQLPNGRVLFPLNFQLGAKVSFVCDEGYQLKGSSTSHCVLVGMEIFWNSSVPVCEKILCPYPPDILNGRHTGTPLEVFPFGKEVTYTCDPHPERGKIFSLIGKSTIHCTSDSQGNGIWSGPAPHCGVQGHCNAPDQFQFAKLKSQTNASKFPIGTSLKYECHPEYYKMSFSIKCLENLTWSSAIDVCKRKSCETPSDPVNGMVYVNTDTQFGSRINFSCNTGYRLIGHSSTECVLSGNTVFWDAEPPICERIPCGPPPAIANGDFISSNREYFPYGTVVTYRCNLGDRRMKFELVGSPSIYCTSKDNQVGIWSGPPPQCIIPNICTAPEVENAFRISEKKSLFSLDETVQFRCQHGFVMKGPSTVQCQAQNKWGPELPSCSRICQPPPKILHGKHTPSHRNYFSPGQEVSYICEPGYDLRGAASLRCMPQGDWSPAAPRCAAKSCADFLDQLPNGRVLFPLNFQLGAKVSFVCDEGYQLKGNSASYCISVGMKSLWNNTVPVCERISCEPPPAVANGEFYSSNGSVFQYAAVVTYQCHTGPNGEKLFDLVGEQSIYCTSRDNQRGVWSSLPPQCISVNKCTAPEVENGIRDSGNRSLLSLNEVVRFTCQPGFVMRGSNTVQCKVNNTWVPELPRCSRVCQPPPEILHGKHTSSHRDDFFPGQEVSFSCEPGYDLRGTASLHCTPQGDWSPAAPRCAVKSCADFLDQLPNGRVLFPLNFQLGAKVSFICEEGFRLKGSSASHCVLVGMKTLWNSSVPVCEQVKCSLPQIMNGIQKKLEVRKVYQYGDNITLECEDGYTMEGSPSSQCQEDNMWNPPLAICTSRTRDSLIVGMFFSGMILLILPIILSCWIILKRKKSNNTDKKSKEIIIHLHPQEGNDVHPQTLQMNEENIRVYCP</sequence>
<keyword evidence="4 12" id="KW-0768">Sushi</keyword>
<dbReference type="FunFam" id="2.10.70.10:FF:000044">
    <property type="entry name" value="Complement component receptor type 1"/>
    <property type="match status" value="2"/>
</dbReference>
<feature type="domain" description="Sushi" evidence="14">
    <location>
        <begin position="444"/>
        <end position="504"/>
    </location>
</feature>
<feature type="domain" description="Sushi" evidence="14">
    <location>
        <begin position="567"/>
        <end position="636"/>
    </location>
</feature>
<evidence type="ECO:0000256" key="11">
    <source>
        <dbReference type="ARBA" id="ARBA00023180"/>
    </source>
</evidence>
<evidence type="ECO:0000256" key="4">
    <source>
        <dbReference type="ARBA" id="ARBA00022659"/>
    </source>
</evidence>
<comment type="caution">
    <text evidence="12">Lacks conserved residue(s) required for the propagation of feature annotation.</text>
</comment>
<feature type="domain" description="Sushi" evidence="14">
    <location>
        <begin position="893"/>
        <end position="950"/>
    </location>
</feature>
<evidence type="ECO:0000313" key="15">
    <source>
        <dbReference type="Ensembl" id="ENSSSCP00035034467.1"/>
    </source>
</evidence>
<comment type="subcellular location">
    <subcellularLocation>
        <location evidence="1">Membrane</location>
    </subcellularLocation>
</comment>
<dbReference type="FunFam" id="2.10.70.10:FF:000070">
    <property type="entry name" value="Complement C3d receptor 2"/>
    <property type="match status" value="1"/>
</dbReference>
<protein>
    <recommendedName>
        <fullName evidence="14">Sushi domain-containing protein</fullName>
    </recommendedName>
</protein>
<feature type="disulfide bond" evidence="12">
    <location>
        <begin position="264"/>
        <end position="291"/>
    </location>
</feature>
<evidence type="ECO:0000313" key="16">
    <source>
        <dbReference type="Proteomes" id="UP000694720"/>
    </source>
</evidence>
<dbReference type="InterPro" id="IPR000436">
    <property type="entry name" value="Sushi_SCR_CCP_dom"/>
</dbReference>
<feature type="domain" description="Sushi" evidence="14">
    <location>
        <begin position="40"/>
        <end position="100"/>
    </location>
</feature>
<evidence type="ECO:0000256" key="7">
    <source>
        <dbReference type="ARBA" id="ARBA00022859"/>
    </source>
</evidence>
<keyword evidence="5" id="KW-0732">Signal</keyword>
<feature type="disulfide bond" evidence="12">
    <location>
        <begin position="923"/>
        <end position="950"/>
    </location>
</feature>
<evidence type="ECO:0000259" key="14">
    <source>
        <dbReference type="PROSITE" id="PS50923"/>
    </source>
</evidence>
<dbReference type="GO" id="GO:1903659">
    <property type="term" value="P:regulation of complement-dependent cytotoxicity"/>
    <property type="evidence" value="ECO:0007669"/>
    <property type="project" value="UniProtKB-ARBA"/>
</dbReference>
<feature type="domain" description="Sushi" evidence="14">
    <location>
        <begin position="163"/>
        <end position="232"/>
    </location>
</feature>
<dbReference type="SUPFAM" id="SSF57535">
    <property type="entry name" value="Complement control module/SCR domain"/>
    <property type="match status" value="17"/>
</dbReference>
<dbReference type="Proteomes" id="UP000694724">
    <property type="component" value="Unplaced"/>
</dbReference>
<evidence type="ECO:0000256" key="1">
    <source>
        <dbReference type="ARBA" id="ARBA00004370"/>
    </source>
</evidence>
<evidence type="ECO:0000256" key="13">
    <source>
        <dbReference type="SAM" id="Phobius"/>
    </source>
</evidence>
<feature type="disulfide bond" evidence="12">
    <location>
        <begin position="1107"/>
        <end position="1134"/>
    </location>
</feature>
<feature type="domain" description="Sushi" evidence="14">
    <location>
        <begin position="638"/>
        <end position="695"/>
    </location>
</feature>
<feature type="domain" description="Sushi" evidence="14">
    <location>
        <begin position="505"/>
        <end position="566"/>
    </location>
</feature>
<proteinExistence type="inferred from homology"/>
<feature type="disulfide bond" evidence="12">
    <location>
        <begin position="446"/>
        <end position="489"/>
    </location>
</feature>
<evidence type="ECO:0000256" key="6">
    <source>
        <dbReference type="ARBA" id="ARBA00022737"/>
    </source>
</evidence>
<feature type="disulfide bond" evidence="12">
    <location>
        <begin position="668"/>
        <end position="695"/>
    </location>
</feature>
<feature type="transmembrane region" description="Helical" evidence="13">
    <location>
        <begin position="1142"/>
        <end position="1166"/>
    </location>
</feature>
<keyword evidence="8" id="KW-0180">Complement pathway</keyword>
<dbReference type="GO" id="GO:0016020">
    <property type="term" value="C:membrane"/>
    <property type="evidence" value="ECO:0007669"/>
    <property type="project" value="UniProtKB-SubCell"/>
</dbReference>
<keyword evidence="13" id="KW-0812">Transmembrane</keyword>
<feature type="domain" description="Sushi" evidence="14">
    <location>
        <begin position="1076"/>
        <end position="1136"/>
    </location>
</feature>
<feature type="disulfide bond" evidence="12">
    <location>
        <begin position="1078"/>
        <end position="1121"/>
    </location>
</feature>
<feature type="disulfide bond" evidence="12">
    <location>
        <begin position="42"/>
        <end position="85"/>
    </location>
</feature>
<keyword evidence="6" id="KW-0677">Repeat</keyword>
<reference evidence="15" key="1">
    <citation type="submission" date="2025-05" db="UniProtKB">
        <authorList>
            <consortium name="Ensembl"/>
        </authorList>
    </citation>
    <scope>IDENTIFICATION</scope>
</reference>
<dbReference type="Ensembl" id="ENSSSCT00025104185.1">
    <property type="protein sequence ID" value="ENSSSCP00025046267.1"/>
    <property type="gene ID" value="ENSSSCG00025075246.1"/>
</dbReference>
<dbReference type="InterPro" id="IPR035976">
    <property type="entry name" value="Sushi/SCR/CCP_sf"/>
</dbReference>
<feature type="disulfide bond" evidence="12">
    <location>
        <begin position="983"/>
        <end position="1010"/>
    </location>
</feature>
<feature type="domain" description="Sushi" evidence="14">
    <location>
        <begin position="1013"/>
        <end position="1075"/>
    </location>
</feature>
<dbReference type="CDD" id="cd00033">
    <property type="entry name" value="CCP"/>
    <property type="match status" value="17"/>
</dbReference>
<keyword evidence="7" id="KW-0391">Immunity</keyword>
<feature type="domain" description="Sushi" evidence="14">
    <location>
        <begin position="758"/>
        <end position="820"/>
    </location>
</feature>
<evidence type="ECO:0000256" key="2">
    <source>
        <dbReference type="ARBA" id="ARBA00010908"/>
    </source>
</evidence>
<evidence type="ECO:0000256" key="9">
    <source>
        <dbReference type="ARBA" id="ARBA00023136"/>
    </source>
</evidence>
<evidence type="ECO:0000256" key="5">
    <source>
        <dbReference type="ARBA" id="ARBA00022729"/>
    </source>
</evidence>
<feature type="disulfide bond" evidence="12">
    <location>
        <begin position="699"/>
        <end position="742"/>
    </location>
</feature>
<dbReference type="PANTHER" id="PTHR19325">
    <property type="entry name" value="COMPLEMENT COMPONENT-RELATED SUSHI DOMAIN-CONTAINING"/>
    <property type="match status" value="1"/>
</dbReference>
<dbReference type="Ensembl" id="ENSSSCT00035083021.1">
    <property type="protein sequence ID" value="ENSSSCP00035034467.1"/>
    <property type="gene ID" value="ENSSSCG00035061770.1"/>
</dbReference>
<dbReference type="SMART" id="SM00032">
    <property type="entry name" value="CCP"/>
    <property type="match status" value="17"/>
</dbReference>
<feature type="disulfide bond" evidence="12">
    <location>
        <begin position="728"/>
        <end position="755"/>
    </location>
</feature>
<keyword evidence="3" id="KW-0399">Innate immunity</keyword>
<dbReference type="FunFam" id="2.10.70.10:FF:000038">
    <property type="entry name" value="Complement component receptor type 1"/>
    <property type="match status" value="2"/>
</dbReference>
<dbReference type="Gene3D" id="2.10.70.10">
    <property type="entry name" value="Complement Module, domain 1"/>
    <property type="match status" value="17"/>
</dbReference>
<evidence type="ECO:0000256" key="10">
    <source>
        <dbReference type="ARBA" id="ARBA00023157"/>
    </source>
</evidence>
<dbReference type="Proteomes" id="UP000694727">
    <property type="component" value="Unplaced"/>
</dbReference>
<feature type="domain" description="Sushi" evidence="14">
    <location>
        <begin position="952"/>
        <end position="1012"/>
    </location>
</feature>
<dbReference type="GO" id="GO:0006958">
    <property type="term" value="P:complement activation, classical pathway"/>
    <property type="evidence" value="ECO:0007669"/>
    <property type="project" value="UniProtKB-KW"/>
</dbReference>
<keyword evidence="11" id="KW-0325">Glycoprotein</keyword>
<evidence type="ECO:0000256" key="12">
    <source>
        <dbReference type="PROSITE-ProRule" id="PRU00302"/>
    </source>
</evidence>
<accession>A0A8D1AKE9</accession>
<feature type="domain" description="Sushi" evidence="14">
    <location>
        <begin position="697"/>
        <end position="757"/>
    </location>
</feature>
<dbReference type="Pfam" id="PF00084">
    <property type="entry name" value="Sushi"/>
    <property type="match status" value="17"/>
</dbReference>
<dbReference type="PANTHER" id="PTHR19325:SF545">
    <property type="entry name" value="COMPLEMENT RECEPTOR TYPE 1"/>
    <property type="match status" value="1"/>
</dbReference>
<keyword evidence="10 12" id="KW-1015">Disulfide bond</keyword>
<evidence type="ECO:0000256" key="3">
    <source>
        <dbReference type="ARBA" id="ARBA00022588"/>
    </source>
</evidence>
<dbReference type="InterPro" id="IPR050350">
    <property type="entry name" value="Compl-Cell_Adhes-Reg"/>
</dbReference>
<dbReference type="GO" id="GO:0045087">
    <property type="term" value="P:innate immune response"/>
    <property type="evidence" value="ECO:0007669"/>
    <property type="project" value="UniProtKB-KW"/>
</dbReference>
<dbReference type="FunFam" id="2.10.70.10:FF:000014">
    <property type="entry name" value="Membrane cofactor protein"/>
    <property type="match status" value="4"/>
</dbReference>
<feature type="domain" description="Sushi" evidence="14">
    <location>
        <begin position="309"/>
        <end position="371"/>
    </location>
</feature>
<keyword evidence="9 13" id="KW-0472">Membrane</keyword>
<dbReference type="PROSITE" id="PS50923">
    <property type="entry name" value="SUSHI"/>
    <property type="match status" value="17"/>
</dbReference>
<dbReference type="FunFam" id="2.10.70.10:FF:000008">
    <property type="entry name" value="Complement receptor type 1"/>
    <property type="match status" value="3"/>
</dbReference>
<dbReference type="GO" id="GO:0030449">
    <property type="term" value="P:regulation of complement activation"/>
    <property type="evidence" value="ECO:0007669"/>
    <property type="project" value="UniProtKB-ARBA"/>
</dbReference>
<feature type="domain" description="Sushi" evidence="14">
    <location>
        <begin position="372"/>
        <end position="442"/>
    </location>
</feature>
<dbReference type="AlphaFoldDB" id="A0A8D1AKE9"/>
<dbReference type="Proteomes" id="UP000694720">
    <property type="component" value="Unplaced"/>
</dbReference>
<feature type="domain" description="Sushi" evidence="14">
    <location>
        <begin position="821"/>
        <end position="891"/>
    </location>
</feature>